<feature type="region of interest" description="Disordered" evidence="1">
    <location>
        <begin position="51"/>
        <end position="70"/>
    </location>
</feature>
<reference evidence="2" key="1">
    <citation type="submission" date="2014-09" db="EMBL/GenBank/DDBJ databases">
        <authorList>
            <person name="Magalhaes I.L.F."/>
            <person name="Oliveira U."/>
            <person name="Santos F.R."/>
            <person name="Vidigal T.H.D.A."/>
            <person name="Brescovit A.D."/>
            <person name="Santos A.J."/>
        </authorList>
    </citation>
    <scope>NUCLEOTIDE SEQUENCE</scope>
    <source>
        <tissue evidence="2">Shoot tissue taken approximately 20 cm above the soil surface</tissue>
    </source>
</reference>
<evidence type="ECO:0000313" key="2">
    <source>
        <dbReference type="EMBL" id="JAE04712.1"/>
    </source>
</evidence>
<proteinExistence type="predicted"/>
<dbReference type="AlphaFoldDB" id="A0A0A9EXA3"/>
<accession>A0A0A9EXA3</accession>
<dbReference type="EMBL" id="GBRH01193184">
    <property type="protein sequence ID" value="JAE04712.1"/>
    <property type="molecule type" value="Transcribed_RNA"/>
</dbReference>
<name>A0A0A9EXA3_ARUDO</name>
<sequence>MSLYNTISLSSFPLSTNPKQEQFSRYELDRSIRFLLALYMVYATISLKQHEGGWSHPGSENNGKLDNQGI</sequence>
<reference evidence="2" key="2">
    <citation type="journal article" date="2015" name="Data Brief">
        <title>Shoot transcriptome of the giant reed, Arundo donax.</title>
        <authorList>
            <person name="Barrero R.A."/>
            <person name="Guerrero F.D."/>
            <person name="Moolhuijzen P."/>
            <person name="Goolsby J.A."/>
            <person name="Tidwell J."/>
            <person name="Bellgard S.E."/>
            <person name="Bellgard M.I."/>
        </authorList>
    </citation>
    <scope>NUCLEOTIDE SEQUENCE</scope>
    <source>
        <tissue evidence="2">Shoot tissue taken approximately 20 cm above the soil surface</tissue>
    </source>
</reference>
<feature type="compositionally biased region" description="Polar residues" evidence="1">
    <location>
        <begin position="58"/>
        <end position="70"/>
    </location>
</feature>
<organism evidence="2">
    <name type="scientific">Arundo donax</name>
    <name type="common">Giant reed</name>
    <name type="synonym">Donax arundinaceus</name>
    <dbReference type="NCBI Taxonomy" id="35708"/>
    <lineage>
        <taxon>Eukaryota</taxon>
        <taxon>Viridiplantae</taxon>
        <taxon>Streptophyta</taxon>
        <taxon>Embryophyta</taxon>
        <taxon>Tracheophyta</taxon>
        <taxon>Spermatophyta</taxon>
        <taxon>Magnoliopsida</taxon>
        <taxon>Liliopsida</taxon>
        <taxon>Poales</taxon>
        <taxon>Poaceae</taxon>
        <taxon>PACMAD clade</taxon>
        <taxon>Arundinoideae</taxon>
        <taxon>Arundineae</taxon>
        <taxon>Arundo</taxon>
    </lineage>
</organism>
<evidence type="ECO:0000256" key="1">
    <source>
        <dbReference type="SAM" id="MobiDB-lite"/>
    </source>
</evidence>
<protein>
    <submittedName>
        <fullName evidence="2">Uncharacterized protein</fullName>
    </submittedName>
</protein>